<dbReference type="Proteomes" id="UP001590950">
    <property type="component" value="Unassembled WGS sequence"/>
</dbReference>
<evidence type="ECO:0000256" key="2">
    <source>
        <dbReference type="ARBA" id="ARBA00008035"/>
    </source>
</evidence>
<comment type="subcellular location">
    <subcellularLocation>
        <location evidence="1 7">Nucleus</location>
    </subcellularLocation>
</comment>
<feature type="domain" description="Enhancer of polycomb-like N-terminal" evidence="10">
    <location>
        <begin position="18"/>
        <end position="163"/>
    </location>
</feature>
<gene>
    <name evidence="11" type="ORF">N7G274_008857</name>
</gene>
<dbReference type="InterPro" id="IPR019542">
    <property type="entry name" value="Enhancer_polycomb-like_N"/>
</dbReference>
<evidence type="ECO:0000256" key="9">
    <source>
        <dbReference type="SAM" id="MobiDB-lite"/>
    </source>
</evidence>
<feature type="region of interest" description="Disordered" evidence="9">
    <location>
        <begin position="547"/>
        <end position="574"/>
    </location>
</feature>
<evidence type="ECO:0000313" key="11">
    <source>
        <dbReference type="EMBL" id="KAL2038518.1"/>
    </source>
</evidence>
<evidence type="ECO:0000256" key="1">
    <source>
        <dbReference type="ARBA" id="ARBA00004123"/>
    </source>
</evidence>
<evidence type="ECO:0000256" key="7">
    <source>
        <dbReference type="RuleBase" id="RU361124"/>
    </source>
</evidence>
<evidence type="ECO:0000256" key="5">
    <source>
        <dbReference type="ARBA" id="ARBA00023242"/>
    </source>
</evidence>
<comment type="similarity">
    <text evidence="2 7">Belongs to the enhancer of polycomb family.</text>
</comment>
<evidence type="ECO:0000256" key="4">
    <source>
        <dbReference type="ARBA" id="ARBA00023163"/>
    </source>
</evidence>
<evidence type="ECO:0000259" key="10">
    <source>
        <dbReference type="Pfam" id="PF10513"/>
    </source>
</evidence>
<dbReference type="PANTHER" id="PTHR14898">
    <property type="entry name" value="ENHANCER OF POLYCOMB"/>
    <property type="match status" value="1"/>
</dbReference>
<dbReference type="EMBL" id="JBEFKJ010000032">
    <property type="protein sequence ID" value="KAL2038518.1"/>
    <property type="molecule type" value="Genomic_DNA"/>
</dbReference>
<accession>A0ABR3ZYQ9</accession>
<keyword evidence="12" id="KW-1185">Reference proteome</keyword>
<dbReference type="Pfam" id="PF10513">
    <property type="entry name" value="EPL1"/>
    <property type="match status" value="1"/>
</dbReference>
<feature type="compositionally biased region" description="Low complexity" evidence="9">
    <location>
        <begin position="547"/>
        <end position="557"/>
    </location>
</feature>
<evidence type="ECO:0000256" key="6">
    <source>
        <dbReference type="ARBA" id="ARBA00025513"/>
    </source>
</evidence>
<dbReference type="InterPro" id="IPR024943">
    <property type="entry name" value="Enhancer_polycomb"/>
</dbReference>
<keyword evidence="5 7" id="KW-0539">Nucleus</keyword>
<reference evidence="11 12" key="1">
    <citation type="submission" date="2024-09" db="EMBL/GenBank/DDBJ databases">
        <title>Rethinking Asexuality: The Enigmatic Case of Functional Sexual Genes in Lepraria (Stereocaulaceae).</title>
        <authorList>
            <person name="Doellman M."/>
            <person name="Sun Y."/>
            <person name="Barcenas-Pena A."/>
            <person name="Lumbsch H.T."/>
            <person name="Grewe F."/>
        </authorList>
    </citation>
    <scope>NUCLEOTIDE SEQUENCE [LARGE SCALE GENOMIC DNA]</scope>
    <source>
        <strain evidence="11 12">Mercado 3170</strain>
    </source>
</reference>
<evidence type="ECO:0000256" key="8">
    <source>
        <dbReference type="SAM" id="Coils"/>
    </source>
</evidence>
<comment type="caution">
    <text evidence="11">The sequence shown here is derived from an EMBL/GenBank/DDBJ whole genome shotgun (WGS) entry which is preliminary data.</text>
</comment>
<keyword evidence="8" id="KW-0175">Coiled coil</keyword>
<protein>
    <recommendedName>
        <fullName evidence="7">Enhancer of polycomb-like protein</fullName>
    </recommendedName>
</protein>
<keyword evidence="4 7" id="KW-0804">Transcription</keyword>
<comment type="function">
    <text evidence="6">Component of the NuA4 histone acetyltransferase complex which is involved in transcriptional activation of selected genes principally by acetylation of nucleosomal histone H4 and H2A. The NuA4 complex is also involved in DNA repair. Involved in gene silencing by neighboring heterochromatin, blockage of the silencing spreading along the chromosome, and required for cell cycle progression through G2/M.</text>
</comment>
<proteinExistence type="inferred from homology"/>
<organism evidence="11 12">
    <name type="scientific">Stereocaulon virgatum</name>
    <dbReference type="NCBI Taxonomy" id="373712"/>
    <lineage>
        <taxon>Eukaryota</taxon>
        <taxon>Fungi</taxon>
        <taxon>Dikarya</taxon>
        <taxon>Ascomycota</taxon>
        <taxon>Pezizomycotina</taxon>
        <taxon>Lecanoromycetes</taxon>
        <taxon>OSLEUM clade</taxon>
        <taxon>Lecanoromycetidae</taxon>
        <taxon>Lecanorales</taxon>
        <taxon>Lecanorineae</taxon>
        <taxon>Stereocaulaceae</taxon>
        <taxon>Stereocaulon</taxon>
    </lineage>
</organism>
<evidence type="ECO:0000313" key="12">
    <source>
        <dbReference type="Proteomes" id="UP001590950"/>
    </source>
</evidence>
<sequence length="574" mass="65599">MTRSTTTAAALGAHARVRTRKLNTRTNLAILRQEDLQDLDDEAQRNVPRIDTGIEKAEESEHHLQAALSASNAAAIGGKVAQIYIPTPDAVPSSIDYEKLYPLMYKQPQSYIRFSSTVEDVAGCPYNMDEEDDAFLKSMNKKKNASTQCSEVVFEEVMNCFEETAQSQQPWAAVDSPPVISYDIIEETMDDYLDYSQKRFTKEIYEHWKTRRLESGNKSLIQNLKFETGADTDDADPYVCFRRREVRQIRKTRGRDAHSAEKLKKLRKELEESRELLAMIKQRELHKREQLEVEKQLFEQRTNLRQIKQNLPDQYKQGDEDILINQKPKKKPLEITQRMPNIQIPRRTDGRSAETDLLLLSEWHAEREREISEAIEEKIRQHEKWNEGFVDLTKAPLTPPSETAIGSTFRTATTEYFLPTPPASVSSEHSGDGGMDFGAVNLNKAESIAVRYASPSYDGPCHSQPSFRRRYGRGGRLLIDRRGMRMSQKENMDTAIADRYKYDDEDDEDDVPRYYVDPFDTESMVFRSRILPGQPTQAQMQAMRAQRDAAIAAAQAASHGNPSMRSARQPGSEG</sequence>
<feature type="coiled-coil region" evidence="8">
    <location>
        <begin position="260"/>
        <end position="301"/>
    </location>
</feature>
<name>A0ABR3ZYQ9_9LECA</name>
<keyword evidence="3 7" id="KW-0805">Transcription regulation</keyword>
<evidence type="ECO:0000256" key="3">
    <source>
        <dbReference type="ARBA" id="ARBA00023015"/>
    </source>
</evidence>